<evidence type="ECO:0000313" key="3">
    <source>
        <dbReference type="Proteomes" id="UP000761574"/>
    </source>
</evidence>
<proteinExistence type="predicted"/>
<dbReference type="Proteomes" id="UP000761574">
    <property type="component" value="Unassembled WGS sequence"/>
</dbReference>
<dbReference type="NCBIfam" id="TIGR02972">
    <property type="entry name" value="TMAO_torE"/>
    <property type="match status" value="1"/>
</dbReference>
<comment type="caution">
    <text evidence="2">The sequence shown here is derived from an EMBL/GenBank/DDBJ whole genome shotgun (WGS) entry which is preliminary data.</text>
</comment>
<keyword evidence="1" id="KW-1133">Transmembrane helix</keyword>
<accession>A0ABQ4NT73</accession>
<dbReference type="EMBL" id="BPFB01000074">
    <property type="protein sequence ID" value="GIU02764.1"/>
    <property type="molecule type" value="Genomic_DNA"/>
</dbReference>
<keyword evidence="1" id="KW-0812">Transmembrane</keyword>
<keyword evidence="3" id="KW-1185">Reference proteome</keyword>
<evidence type="ECO:0000256" key="1">
    <source>
        <dbReference type="SAM" id="Phobius"/>
    </source>
</evidence>
<dbReference type="Pfam" id="PF06796">
    <property type="entry name" value="NapE"/>
    <property type="match status" value="1"/>
</dbReference>
<reference evidence="2 3" key="1">
    <citation type="submission" date="2021-05" db="EMBL/GenBank/DDBJ databases">
        <title>Molecular characterization for Shewanella algae harboring chromosomal blaOXA-55-like strains isolated from clinical and environment sample.</title>
        <authorList>
            <person name="Ohama Y."/>
            <person name="Aoki K."/>
            <person name="Harada S."/>
            <person name="Moriya K."/>
            <person name="Ishii Y."/>
            <person name="Tateda K."/>
        </authorList>
    </citation>
    <scope>NUCLEOTIDE SEQUENCE [LARGE SCALE GENOMIC DNA]</scope>
    <source>
        <strain evidence="2 3">LMG 23746</strain>
    </source>
</reference>
<organism evidence="2 3">
    <name type="scientific">Shewanella algidipiscicola</name>
    <dbReference type="NCBI Taxonomy" id="614070"/>
    <lineage>
        <taxon>Bacteria</taxon>
        <taxon>Pseudomonadati</taxon>
        <taxon>Pseudomonadota</taxon>
        <taxon>Gammaproteobacteria</taxon>
        <taxon>Alteromonadales</taxon>
        <taxon>Shewanellaceae</taxon>
        <taxon>Shewanella</taxon>
    </lineage>
</organism>
<evidence type="ECO:0000313" key="2">
    <source>
        <dbReference type="EMBL" id="GIU02764.1"/>
    </source>
</evidence>
<dbReference type="InterPro" id="IPR014316">
    <property type="entry name" value="TMAO_TorE"/>
</dbReference>
<keyword evidence="1" id="KW-0472">Membrane</keyword>
<dbReference type="RefSeq" id="WP_110458206.1">
    <property type="nucleotide sequence ID" value="NZ_BPFB01000074.1"/>
</dbReference>
<sequence length="56" mass="6097">MAEQDLATKPSQVKSKELKALGFIIFLLFPILTISGIGAYGFVIWMIQAFGGIVSH</sequence>
<dbReference type="InterPro" id="IPR010649">
    <property type="entry name" value="NapE_TorE"/>
</dbReference>
<gene>
    <name evidence="2" type="primary">torE</name>
    <name evidence="2" type="ORF">TUM4630_35060</name>
</gene>
<name>A0ABQ4NT73_9GAMM</name>
<protein>
    <submittedName>
        <fullName evidence="2">Trimethylamine N-oxide reductase system protein TorE</fullName>
    </submittedName>
</protein>
<feature type="transmembrane region" description="Helical" evidence="1">
    <location>
        <begin position="21"/>
        <end position="47"/>
    </location>
</feature>